<organism evidence="1 2">
    <name type="scientific">Portunus trituberculatus</name>
    <name type="common">Swimming crab</name>
    <name type="synonym">Neptunus trituberculatus</name>
    <dbReference type="NCBI Taxonomy" id="210409"/>
    <lineage>
        <taxon>Eukaryota</taxon>
        <taxon>Metazoa</taxon>
        <taxon>Ecdysozoa</taxon>
        <taxon>Arthropoda</taxon>
        <taxon>Crustacea</taxon>
        <taxon>Multicrustacea</taxon>
        <taxon>Malacostraca</taxon>
        <taxon>Eumalacostraca</taxon>
        <taxon>Eucarida</taxon>
        <taxon>Decapoda</taxon>
        <taxon>Pleocyemata</taxon>
        <taxon>Brachyura</taxon>
        <taxon>Eubrachyura</taxon>
        <taxon>Portunoidea</taxon>
        <taxon>Portunidae</taxon>
        <taxon>Portuninae</taxon>
        <taxon>Portunus</taxon>
    </lineage>
</organism>
<name>A0A5B7EKT5_PORTR</name>
<gene>
    <name evidence="1" type="ORF">E2C01_028235</name>
</gene>
<reference evidence="1 2" key="1">
    <citation type="submission" date="2019-05" db="EMBL/GenBank/DDBJ databases">
        <title>Another draft genome of Portunus trituberculatus and its Hox gene families provides insights of decapod evolution.</title>
        <authorList>
            <person name="Jeong J.-H."/>
            <person name="Song I."/>
            <person name="Kim S."/>
            <person name="Choi T."/>
            <person name="Kim D."/>
            <person name="Ryu S."/>
            <person name="Kim W."/>
        </authorList>
    </citation>
    <scope>NUCLEOTIDE SEQUENCE [LARGE SCALE GENOMIC DNA]</scope>
    <source>
        <tissue evidence="1">Muscle</tissue>
    </source>
</reference>
<proteinExistence type="predicted"/>
<evidence type="ECO:0000313" key="1">
    <source>
        <dbReference type="EMBL" id="MPC34832.1"/>
    </source>
</evidence>
<comment type="caution">
    <text evidence="1">The sequence shown here is derived from an EMBL/GenBank/DDBJ whole genome shotgun (WGS) entry which is preliminary data.</text>
</comment>
<protein>
    <submittedName>
        <fullName evidence="1">Uncharacterized protein</fullName>
    </submittedName>
</protein>
<dbReference type="Proteomes" id="UP000324222">
    <property type="component" value="Unassembled WGS sequence"/>
</dbReference>
<dbReference type="AlphaFoldDB" id="A0A5B7EKT5"/>
<keyword evidence="2" id="KW-1185">Reference proteome</keyword>
<sequence>MNRIRLWDMPVVSPRQLVLTPANHALFSQPQRGRDAPPHQRVPQRDYEKLSVSVALLGEVGSVVV</sequence>
<dbReference type="EMBL" id="VSRR010003140">
    <property type="protein sequence ID" value="MPC34832.1"/>
    <property type="molecule type" value="Genomic_DNA"/>
</dbReference>
<accession>A0A5B7EKT5</accession>
<evidence type="ECO:0000313" key="2">
    <source>
        <dbReference type="Proteomes" id="UP000324222"/>
    </source>
</evidence>